<dbReference type="VEuPathDB" id="VectorBase:AAEL023482"/>
<sequence>MPTEKRIRKKRIVILEPHEEPGVDKTREKSIRESVVFNSNSNRRRQSTKSDIFGSLMMSSGFPSMPSRHWTSQRRTTMYMSPRFRKTYRLESSYPFDRDRVQHTVDRYLSQFLTEHRYNPRRAKRLAENLSVELRNMVKRFDYQRYRVVAVVTIGDKQSQDFRSVARFVWDAEKDGYVNFAYEAAEYFLTATVFAVYYE</sequence>
<dbReference type="eggNOG" id="KOG4108">
    <property type="taxonomic scope" value="Eukaryota"/>
</dbReference>
<name>Q16W57_AEDAE</name>
<dbReference type="GO" id="GO:0045505">
    <property type="term" value="F:dynein intermediate chain binding"/>
    <property type="evidence" value="ECO:0007669"/>
    <property type="project" value="TreeGrafter"/>
</dbReference>
<proteinExistence type="inferred from homology"/>
<dbReference type="CDD" id="cd21451">
    <property type="entry name" value="DLC-like_TCTEX1D"/>
    <property type="match status" value="1"/>
</dbReference>
<dbReference type="Proteomes" id="UP000682892">
    <property type="component" value="Unassembled WGS sequence"/>
</dbReference>
<comment type="similarity">
    <text evidence="1">Belongs to the dynein light chain Tctex-type family.</text>
</comment>
<reference evidence="2" key="2">
    <citation type="journal article" date="2007" name="Science">
        <title>Genome sequence of Aedes aegypti, a major arbovirus vector.</title>
        <authorList>
            <person name="Nene V."/>
            <person name="Wortman J.R."/>
            <person name="Lawson D."/>
            <person name="Haas B."/>
            <person name="Kodira C."/>
            <person name="Tu Z.J."/>
            <person name="Loftus B."/>
            <person name="Xi Z."/>
            <person name="Megy K."/>
            <person name="Grabherr M."/>
            <person name="Ren Q."/>
            <person name="Zdobnov E.M."/>
            <person name="Lobo N.F."/>
            <person name="Campbell K.S."/>
            <person name="Brown S.E."/>
            <person name="Bonaldo M.F."/>
            <person name="Zhu J."/>
            <person name="Sinkins S.P."/>
            <person name="Hogenkamp D.G."/>
            <person name="Amedeo P."/>
            <person name="Arensburger P."/>
            <person name="Atkinson P.W."/>
            <person name="Bidwell S."/>
            <person name="Biedler J."/>
            <person name="Birney E."/>
            <person name="Bruggner R.V."/>
            <person name="Costas J."/>
            <person name="Coy M.R."/>
            <person name="Crabtree J."/>
            <person name="Crawford M."/>
            <person name="Debruyn B."/>
            <person name="Decaprio D."/>
            <person name="Eiglmeier K."/>
            <person name="Eisenstadt E."/>
            <person name="El-Dorry H."/>
            <person name="Gelbart W.M."/>
            <person name="Gomes S.L."/>
            <person name="Hammond M."/>
            <person name="Hannick L.I."/>
            <person name="Hogan J.R."/>
            <person name="Holmes M.H."/>
            <person name="Jaffe D."/>
            <person name="Johnston J.S."/>
            <person name="Kennedy R.C."/>
            <person name="Koo H."/>
            <person name="Kravitz S."/>
            <person name="Kriventseva E.V."/>
            <person name="Kulp D."/>
            <person name="Labutti K."/>
            <person name="Lee E."/>
            <person name="Li S."/>
            <person name="Lovin D.D."/>
            <person name="Mao C."/>
            <person name="Mauceli E."/>
            <person name="Menck C.F."/>
            <person name="Miller J.R."/>
            <person name="Montgomery P."/>
            <person name="Mori A."/>
            <person name="Nascimento A.L."/>
            <person name="Naveira H.F."/>
            <person name="Nusbaum C."/>
            <person name="O'leary S."/>
            <person name="Orvis J."/>
            <person name="Pertea M."/>
            <person name="Quesneville H."/>
            <person name="Reidenbach K.R."/>
            <person name="Rogers Y.H."/>
            <person name="Roth C.W."/>
            <person name="Schneider J.R."/>
            <person name="Schatz M."/>
            <person name="Shumway M."/>
            <person name="Stanke M."/>
            <person name="Stinson E.O."/>
            <person name="Tubio J.M."/>
            <person name="Vanzee J.P."/>
            <person name="Verjovski-Almeida S."/>
            <person name="Werner D."/>
            <person name="White O."/>
            <person name="Wyder S."/>
            <person name="Zeng Q."/>
            <person name="Zhao Q."/>
            <person name="Zhao Y."/>
            <person name="Hill C.A."/>
            <person name="Raikhel A.S."/>
            <person name="Soares M.B."/>
            <person name="Knudson D.L."/>
            <person name="Lee N.H."/>
            <person name="Galagan J."/>
            <person name="Salzberg S.L."/>
            <person name="Paulsen I.T."/>
            <person name="Dimopoulos G."/>
            <person name="Collins F.H."/>
            <person name="Birren B."/>
            <person name="Fraser-Liggett C.M."/>
            <person name="Severson D.W."/>
        </authorList>
    </citation>
    <scope>NUCLEOTIDE SEQUENCE [LARGE SCALE GENOMIC DNA]</scope>
    <source>
        <strain evidence="2">Liverpool</strain>
    </source>
</reference>
<dbReference type="HOGENOM" id="CLU_097204_4_2_1"/>
<reference evidence="2" key="3">
    <citation type="submission" date="2012-09" db="EMBL/GenBank/DDBJ databases">
        <authorList>
            <consortium name="VectorBase"/>
        </authorList>
    </citation>
    <scope>NUCLEOTIDE SEQUENCE</scope>
    <source>
        <strain evidence="2">Liverpool</strain>
    </source>
</reference>
<dbReference type="PaxDb" id="7159-AAEL009321-PA"/>
<evidence type="ECO:0000313" key="3">
    <source>
        <dbReference type="Proteomes" id="UP000682892"/>
    </source>
</evidence>
<evidence type="ECO:0000256" key="1">
    <source>
        <dbReference type="ARBA" id="ARBA00005361"/>
    </source>
</evidence>
<dbReference type="EMBL" id="CH477574">
    <property type="protein sequence ID" value="EAT38825.1"/>
    <property type="molecule type" value="Genomic_DNA"/>
</dbReference>
<dbReference type="Pfam" id="PF03645">
    <property type="entry name" value="Tctex-1"/>
    <property type="match status" value="1"/>
</dbReference>
<dbReference type="STRING" id="7159.Q16W57"/>
<protein>
    <submittedName>
        <fullName evidence="2">AAEL009321-PA</fullName>
    </submittedName>
</protein>
<dbReference type="GO" id="GO:0005868">
    <property type="term" value="C:cytoplasmic dynein complex"/>
    <property type="evidence" value="ECO:0007669"/>
    <property type="project" value="TreeGrafter"/>
</dbReference>
<gene>
    <name evidence="2" type="ORF">AaeL_AAEL009321</name>
</gene>
<dbReference type="InterPro" id="IPR005334">
    <property type="entry name" value="Tctex-1-like"/>
</dbReference>
<dbReference type="OMA" id="KYSLHMA"/>
<accession>Q16W57</accession>
<reference evidence="2" key="1">
    <citation type="submission" date="2005-10" db="EMBL/GenBank/DDBJ databases">
        <authorList>
            <person name="Loftus B.J."/>
            <person name="Nene V.M."/>
            <person name="Hannick L.I."/>
            <person name="Bidwell S."/>
            <person name="Haas B."/>
            <person name="Amedeo P."/>
            <person name="Orvis J."/>
            <person name="Wortman J.R."/>
            <person name="White O.R."/>
            <person name="Salzberg S."/>
            <person name="Shumway M."/>
            <person name="Koo H."/>
            <person name="Zhao Y."/>
            <person name="Holmes M."/>
            <person name="Miller J."/>
            <person name="Schatz M."/>
            <person name="Pop M."/>
            <person name="Pai G."/>
            <person name="Utterback T."/>
            <person name="Rogers Y.-H."/>
            <person name="Kravitz S."/>
            <person name="Fraser C.M."/>
        </authorList>
    </citation>
    <scope>NUCLEOTIDE SEQUENCE</scope>
    <source>
        <strain evidence="2">Liverpool</strain>
    </source>
</reference>
<dbReference type="GO" id="GO:0007018">
    <property type="term" value="P:microtubule-based movement"/>
    <property type="evidence" value="ECO:0007669"/>
    <property type="project" value="TreeGrafter"/>
</dbReference>
<dbReference type="PANTHER" id="PTHR21255">
    <property type="entry name" value="T-COMPLEX-ASSOCIATED-TESTIS-EXPRESSED 1/ DYNEIN LIGHT CHAIN"/>
    <property type="match status" value="1"/>
</dbReference>
<dbReference type="AlphaFoldDB" id="Q16W57"/>
<organism evidence="2 3">
    <name type="scientific">Aedes aegypti</name>
    <name type="common">Yellowfever mosquito</name>
    <name type="synonym">Culex aegypti</name>
    <dbReference type="NCBI Taxonomy" id="7159"/>
    <lineage>
        <taxon>Eukaryota</taxon>
        <taxon>Metazoa</taxon>
        <taxon>Ecdysozoa</taxon>
        <taxon>Arthropoda</taxon>
        <taxon>Hexapoda</taxon>
        <taxon>Insecta</taxon>
        <taxon>Pterygota</taxon>
        <taxon>Neoptera</taxon>
        <taxon>Endopterygota</taxon>
        <taxon>Diptera</taxon>
        <taxon>Nematocera</taxon>
        <taxon>Culicoidea</taxon>
        <taxon>Culicidae</taxon>
        <taxon>Culicinae</taxon>
        <taxon>Aedini</taxon>
        <taxon>Aedes</taxon>
        <taxon>Stegomyia</taxon>
    </lineage>
</organism>
<evidence type="ECO:0000313" key="2">
    <source>
        <dbReference type="EMBL" id="EAT38825.1"/>
    </source>
</evidence>
<dbReference type="InterPro" id="IPR038586">
    <property type="entry name" value="Tctex-1-like_sf"/>
</dbReference>
<dbReference type="PhylomeDB" id="Q16W57"/>
<dbReference type="Gene3D" id="3.30.1140.40">
    <property type="entry name" value="Tctex-1"/>
    <property type="match status" value="1"/>
</dbReference>
<dbReference type="PANTHER" id="PTHR21255:SF7">
    <property type="entry name" value="DYNEIN LIGHT CHAIN TCTEX-TYPE PROTEIN 2B"/>
    <property type="match status" value="1"/>
</dbReference>
<dbReference type="GO" id="GO:0005737">
    <property type="term" value="C:cytoplasm"/>
    <property type="evidence" value="ECO:0007669"/>
    <property type="project" value="TreeGrafter"/>
</dbReference>